<sequence>MSARWNRSSYISMHISPKYSFLSPQTPKAFSLPPLRLFTLQNVIIGNDRLGMAALQSNNCRFLEASFCKTQNFVPKQSVIALMKIT</sequence>
<evidence type="ECO:0000313" key="1">
    <source>
        <dbReference type="EMBL" id="KAG5581011.1"/>
    </source>
</evidence>
<dbReference type="Proteomes" id="UP000824120">
    <property type="component" value="Chromosome 10"/>
</dbReference>
<protein>
    <submittedName>
        <fullName evidence="1">Uncharacterized protein</fullName>
    </submittedName>
</protein>
<dbReference type="AlphaFoldDB" id="A0A9J5WZ00"/>
<comment type="caution">
    <text evidence="1">The sequence shown here is derived from an EMBL/GenBank/DDBJ whole genome shotgun (WGS) entry which is preliminary data.</text>
</comment>
<gene>
    <name evidence="1" type="ORF">H5410_051638</name>
</gene>
<accession>A0A9J5WZ00</accession>
<dbReference type="EMBL" id="JACXVP010000010">
    <property type="protein sequence ID" value="KAG5581011.1"/>
    <property type="molecule type" value="Genomic_DNA"/>
</dbReference>
<organism evidence="1 2">
    <name type="scientific">Solanum commersonii</name>
    <name type="common">Commerson's wild potato</name>
    <name type="synonym">Commerson's nightshade</name>
    <dbReference type="NCBI Taxonomy" id="4109"/>
    <lineage>
        <taxon>Eukaryota</taxon>
        <taxon>Viridiplantae</taxon>
        <taxon>Streptophyta</taxon>
        <taxon>Embryophyta</taxon>
        <taxon>Tracheophyta</taxon>
        <taxon>Spermatophyta</taxon>
        <taxon>Magnoliopsida</taxon>
        <taxon>eudicotyledons</taxon>
        <taxon>Gunneridae</taxon>
        <taxon>Pentapetalae</taxon>
        <taxon>asterids</taxon>
        <taxon>lamiids</taxon>
        <taxon>Solanales</taxon>
        <taxon>Solanaceae</taxon>
        <taxon>Solanoideae</taxon>
        <taxon>Solaneae</taxon>
        <taxon>Solanum</taxon>
    </lineage>
</organism>
<reference evidence="1 2" key="1">
    <citation type="submission" date="2020-09" db="EMBL/GenBank/DDBJ databases">
        <title>De no assembly of potato wild relative species, Solanum commersonii.</title>
        <authorList>
            <person name="Cho K."/>
        </authorList>
    </citation>
    <scope>NUCLEOTIDE SEQUENCE [LARGE SCALE GENOMIC DNA]</scope>
    <source>
        <strain evidence="1">LZ3.2</strain>
        <tissue evidence="1">Leaf</tissue>
    </source>
</reference>
<evidence type="ECO:0000313" key="2">
    <source>
        <dbReference type="Proteomes" id="UP000824120"/>
    </source>
</evidence>
<proteinExistence type="predicted"/>
<keyword evidence="2" id="KW-1185">Reference proteome</keyword>
<name>A0A9J5WZ00_SOLCO</name>